<evidence type="ECO:0000313" key="1">
    <source>
        <dbReference type="EMBL" id="CAG8732992.1"/>
    </source>
</evidence>
<sequence>MANKTSSALSECIIDNNEVQFKTADSLEDLTKFENTDSRKQLFKIDV</sequence>
<dbReference type="EMBL" id="CAJVPS010031364">
    <property type="protein sequence ID" value="CAG8732992.1"/>
    <property type="molecule type" value="Genomic_DNA"/>
</dbReference>
<dbReference type="Proteomes" id="UP000789508">
    <property type="component" value="Unassembled WGS sequence"/>
</dbReference>
<gene>
    <name evidence="1" type="ORF">ALEPTO_LOCUS12688</name>
</gene>
<feature type="non-terminal residue" evidence="1">
    <location>
        <position position="47"/>
    </location>
</feature>
<organism evidence="1 2">
    <name type="scientific">Ambispora leptoticha</name>
    <dbReference type="NCBI Taxonomy" id="144679"/>
    <lineage>
        <taxon>Eukaryota</taxon>
        <taxon>Fungi</taxon>
        <taxon>Fungi incertae sedis</taxon>
        <taxon>Mucoromycota</taxon>
        <taxon>Glomeromycotina</taxon>
        <taxon>Glomeromycetes</taxon>
        <taxon>Archaeosporales</taxon>
        <taxon>Ambisporaceae</taxon>
        <taxon>Ambispora</taxon>
    </lineage>
</organism>
<comment type="caution">
    <text evidence="1">The sequence shown here is derived from an EMBL/GenBank/DDBJ whole genome shotgun (WGS) entry which is preliminary data.</text>
</comment>
<name>A0A9N9IF20_9GLOM</name>
<keyword evidence="2" id="KW-1185">Reference proteome</keyword>
<dbReference type="AlphaFoldDB" id="A0A9N9IF20"/>
<accession>A0A9N9IF20</accession>
<protein>
    <submittedName>
        <fullName evidence="1">10260_t:CDS:1</fullName>
    </submittedName>
</protein>
<evidence type="ECO:0000313" key="2">
    <source>
        <dbReference type="Proteomes" id="UP000789508"/>
    </source>
</evidence>
<proteinExistence type="predicted"/>
<reference evidence="1" key="1">
    <citation type="submission" date="2021-06" db="EMBL/GenBank/DDBJ databases">
        <authorList>
            <person name="Kallberg Y."/>
            <person name="Tangrot J."/>
            <person name="Rosling A."/>
        </authorList>
    </citation>
    <scope>NUCLEOTIDE SEQUENCE</scope>
    <source>
        <strain evidence="1">FL130A</strain>
    </source>
</reference>